<dbReference type="AlphaFoldDB" id="A0AAD1Y6R0"/>
<name>A0AAD1Y6R0_EUPCR</name>
<gene>
    <name evidence="1" type="ORF">ECRASSUSDP1_LOCUS28026</name>
</gene>
<sequence>MSLNNSYFYSQVNAKSNKRYNVSKKLVHLTSYPSSRIVCNLKNSSNSSLSIALNSAKPSSGLTSPSHHTKNPVKKLKMNLLKSIIKEYQSNQYHQSLSKSSSKVSLNNSKSELRRPFSLQTSPQMNENFKSSHKKKIKLLISGLKKLKQTNQKLSEYNDRFPISNLCASRNASRSCRPPTPKEDAKAVKSTENLMDCAIKFIRILDRFNQAGEQKLDCKKVKIEILSICEKATEIEKYRISNLKQERLLKETGRMNGNKSLNAYASFDTIRLNNIMKKDVRRKYKDKLKNLSRNSSCINIQTKNMSAEPQSIFDQRNCILPKTINRSFKDQSRFSKRLYQTKKDKNGSDKYLPTKEFDSVL</sequence>
<dbReference type="Proteomes" id="UP001295684">
    <property type="component" value="Unassembled WGS sequence"/>
</dbReference>
<reference evidence="1" key="1">
    <citation type="submission" date="2023-07" db="EMBL/GenBank/DDBJ databases">
        <authorList>
            <consortium name="AG Swart"/>
            <person name="Singh M."/>
            <person name="Singh A."/>
            <person name="Seah K."/>
            <person name="Emmerich C."/>
        </authorList>
    </citation>
    <scope>NUCLEOTIDE SEQUENCE</scope>
    <source>
        <strain evidence="1">DP1</strain>
    </source>
</reference>
<evidence type="ECO:0000313" key="1">
    <source>
        <dbReference type="EMBL" id="CAI2386411.1"/>
    </source>
</evidence>
<dbReference type="EMBL" id="CAMPGE010028917">
    <property type="protein sequence ID" value="CAI2386411.1"/>
    <property type="molecule type" value="Genomic_DNA"/>
</dbReference>
<accession>A0AAD1Y6R0</accession>
<evidence type="ECO:0000313" key="2">
    <source>
        <dbReference type="Proteomes" id="UP001295684"/>
    </source>
</evidence>
<keyword evidence="2" id="KW-1185">Reference proteome</keyword>
<protein>
    <submittedName>
        <fullName evidence="1">Uncharacterized protein</fullName>
    </submittedName>
</protein>
<proteinExistence type="predicted"/>
<organism evidence="1 2">
    <name type="scientific">Euplotes crassus</name>
    <dbReference type="NCBI Taxonomy" id="5936"/>
    <lineage>
        <taxon>Eukaryota</taxon>
        <taxon>Sar</taxon>
        <taxon>Alveolata</taxon>
        <taxon>Ciliophora</taxon>
        <taxon>Intramacronucleata</taxon>
        <taxon>Spirotrichea</taxon>
        <taxon>Hypotrichia</taxon>
        <taxon>Euplotida</taxon>
        <taxon>Euplotidae</taxon>
        <taxon>Moneuplotes</taxon>
    </lineage>
</organism>
<comment type="caution">
    <text evidence="1">The sequence shown here is derived from an EMBL/GenBank/DDBJ whole genome shotgun (WGS) entry which is preliminary data.</text>
</comment>